<feature type="transmembrane region" description="Helical" evidence="14">
    <location>
        <begin position="289"/>
        <end position="313"/>
    </location>
</feature>
<evidence type="ECO:0000256" key="9">
    <source>
        <dbReference type="ARBA" id="ARBA00023180"/>
    </source>
</evidence>
<accession>A0AAV3B7M8</accession>
<feature type="compositionally biased region" description="Acidic residues" evidence="13">
    <location>
        <begin position="331"/>
        <end position="348"/>
    </location>
</feature>
<dbReference type="GO" id="GO:0030246">
    <property type="term" value="F:carbohydrate binding"/>
    <property type="evidence" value="ECO:0007669"/>
    <property type="project" value="UniProtKB-KW"/>
</dbReference>
<comment type="subcellular location">
    <subcellularLocation>
        <location evidence="1">Membrane</location>
        <topology evidence="1">Single-pass membrane protein</topology>
    </subcellularLocation>
</comment>
<feature type="region of interest" description="Disordered" evidence="13">
    <location>
        <begin position="328"/>
        <end position="356"/>
    </location>
</feature>
<evidence type="ECO:0000313" key="16">
    <source>
        <dbReference type="EMBL" id="DBA34473.1"/>
    </source>
</evidence>
<dbReference type="AlphaFoldDB" id="A0AAV3B7M8"/>
<feature type="domain" description="SUEL-type lectin" evidence="15">
    <location>
        <begin position="57"/>
        <end position="152"/>
    </location>
</feature>
<proteinExistence type="inferred from homology"/>
<keyword evidence="5" id="KW-0430">Lectin</keyword>
<evidence type="ECO:0000256" key="14">
    <source>
        <dbReference type="SAM" id="Phobius"/>
    </source>
</evidence>
<keyword evidence="3 14" id="KW-0812">Transmembrane</keyword>
<dbReference type="InterPro" id="IPR039500">
    <property type="entry name" value="EVA1_dom"/>
</dbReference>
<keyword evidence="9" id="KW-0325">Glycoprotein</keyword>
<dbReference type="InterPro" id="IPR000922">
    <property type="entry name" value="Lectin_gal-bd_dom"/>
</dbReference>
<evidence type="ECO:0000256" key="4">
    <source>
        <dbReference type="ARBA" id="ARBA00022729"/>
    </source>
</evidence>
<evidence type="ECO:0000256" key="13">
    <source>
        <dbReference type="SAM" id="MobiDB-lite"/>
    </source>
</evidence>
<keyword evidence="4" id="KW-0732">Signal</keyword>
<dbReference type="EMBL" id="DYDO01000001">
    <property type="protein sequence ID" value="DBA34473.1"/>
    <property type="molecule type" value="Genomic_DNA"/>
</dbReference>
<evidence type="ECO:0000256" key="12">
    <source>
        <dbReference type="ARBA" id="ARBA00082417"/>
    </source>
</evidence>
<dbReference type="CDD" id="cd22829">
    <property type="entry name" value="Gal_Rha_Lectin_EVA1_EVA1C_rpt2"/>
    <property type="match status" value="1"/>
</dbReference>
<protein>
    <recommendedName>
        <fullName evidence="11">Protein eva-1 homolog C</fullName>
    </recommendedName>
    <alternativeName>
        <fullName evidence="12">Protein FAM176C</fullName>
    </alternativeName>
</protein>
<evidence type="ECO:0000313" key="17">
    <source>
        <dbReference type="Proteomes" id="UP001181693"/>
    </source>
</evidence>
<evidence type="ECO:0000256" key="10">
    <source>
        <dbReference type="ARBA" id="ARBA00054830"/>
    </source>
</evidence>
<dbReference type="InterPro" id="IPR043159">
    <property type="entry name" value="Lectin_gal-bd_sf"/>
</dbReference>
<comment type="similarity">
    <text evidence="2">Belongs to the EVA1 family.</text>
</comment>
<keyword evidence="7 14" id="KW-1133">Transmembrane helix</keyword>
<evidence type="ECO:0000256" key="7">
    <source>
        <dbReference type="ARBA" id="ARBA00022989"/>
    </source>
</evidence>
<comment type="caution">
    <text evidence="16">The sequence shown here is derived from an EMBL/GenBank/DDBJ whole genome shotgun (WGS) entry which is preliminary data.</text>
</comment>
<evidence type="ECO:0000259" key="15">
    <source>
        <dbReference type="PROSITE" id="PS50228"/>
    </source>
</evidence>
<dbReference type="Proteomes" id="UP001181693">
    <property type="component" value="Unassembled WGS sequence"/>
</dbReference>
<comment type="function">
    <text evidence="10">Binds heparin.</text>
</comment>
<evidence type="ECO:0000256" key="1">
    <source>
        <dbReference type="ARBA" id="ARBA00004167"/>
    </source>
</evidence>
<dbReference type="Pfam" id="PF02140">
    <property type="entry name" value="SUEL_Lectin"/>
    <property type="match status" value="2"/>
</dbReference>
<evidence type="ECO:0000256" key="5">
    <source>
        <dbReference type="ARBA" id="ARBA00022734"/>
    </source>
</evidence>
<evidence type="ECO:0000256" key="11">
    <source>
        <dbReference type="ARBA" id="ARBA00073529"/>
    </source>
</evidence>
<dbReference type="Gene3D" id="2.60.120.740">
    <property type="match status" value="2"/>
</dbReference>
<dbReference type="CDD" id="cd22828">
    <property type="entry name" value="Gal_Rha_Lectin_EVA1_EVA1C_rpt1"/>
    <property type="match status" value="1"/>
</dbReference>
<dbReference type="FunFam" id="2.60.120.740:FF:000003">
    <property type="entry name" value="Protein eva-1 homolog C"/>
    <property type="match status" value="1"/>
</dbReference>
<sequence length="411" mass="46294">MISGVRGRTLLGGAPARMATAAIYDQRFLDAPSRLSTIVLSILGYLTRLLQNHTVSACDGDHLTLQCPRHSTISVQSAFYGHHLHGSPKCASVSLETMQTPNQPCLAPTALQKVLDECQNLRSCQLPVNSRVFGLDPCPGTTKYLLVSYKCKPTEYKSTSVCENRELKLHCKEPKLLNIYSAVYGHFAYEKNSCATDRDQGMPYDCVSYSAMEVLAHRCYGKQRCRMLVSDKHFGSPCLPGVMKYLTVNYSCDIKLHPSESRLPSRDGLLLSNILAAYSYIRDHPETTALFFVSSVCIGLIITLFALVIHISWRRDWRSPRKINGQVVQDQDCEEAEEYSSEEQEEDESSNKSNFSEEFRELCKTSPRPLYSSSDAADLAERIERREQIIQEIWMNSGLDLPPNRLTIPFL</sequence>
<keyword evidence="17" id="KW-1185">Reference proteome</keyword>
<evidence type="ECO:0000256" key="8">
    <source>
        <dbReference type="ARBA" id="ARBA00023136"/>
    </source>
</evidence>
<dbReference type="PROSITE" id="PS50228">
    <property type="entry name" value="SUEL_LECTIN"/>
    <property type="match status" value="2"/>
</dbReference>
<keyword evidence="8 14" id="KW-0472">Membrane</keyword>
<evidence type="ECO:0000256" key="2">
    <source>
        <dbReference type="ARBA" id="ARBA00006023"/>
    </source>
</evidence>
<dbReference type="PANTHER" id="PTHR46780">
    <property type="entry name" value="PROTEIN EVA-1"/>
    <property type="match status" value="1"/>
</dbReference>
<organism evidence="16 17">
    <name type="scientific">Pyxicephalus adspersus</name>
    <name type="common">African bullfrog</name>
    <dbReference type="NCBI Taxonomy" id="30357"/>
    <lineage>
        <taxon>Eukaryota</taxon>
        <taxon>Metazoa</taxon>
        <taxon>Chordata</taxon>
        <taxon>Craniata</taxon>
        <taxon>Vertebrata</taxon>
        <taxon>Euteleostomi</taxon>
        <taxon>Amphibia</taxon>
        <taxon>Batrachia</taxon>
        <taxon>Anura</taxon>
        <taxon>Neobatrachia</taxon>
        <taxon>Ranoidea</taxon>
        <taxon>Pyxicephalidae</taxon>
        <taxon>Pyxicephalinae</taxon>
        <taxon>Pyxicephalus</taxon>
    </lineage>
</organism>
<keyword evidence="6" id="KW-0677">Repeat</keyword>
<evidence type="ECO:0000256" key="3">
    <source>
        <dbReference type="ARBA" id="ARBA00022692"/>
    </source>
</evidence>
<evidence type="ECO:0000256" key="6">
    <source>
        <dbReference type="ARBA" id="ARBA00022737"/>
    </source>
</evidence>
<reference evidence="16" key="1">
    <citation type="thesis" date="2020" institute="ProQuest LLC" country="789 East Eisenhower Parkway, Ann Arbor, MI, USA">
        <title>Comparative Genomics and Chromosome Evolution.</title>
        <authorList>
            <person name="Mudd A.B."/>
        </authorList>
    </citation>
    <scope>NUCLEOTIDE SEQUENCE</scope>
    <source>
        <strain evidence="16">1538</strain>
        <tissue evidence="16">Blood</tissue>
    </source>
</reference>
<gene>
    <name evidence="16" type="ORF">GDO54_002028</name>
</gene>
<dbReference type="FunFam" id="2.60.120.740:FF:000004">
    <property type="entry name" value="Protein eva-1 homolog C"/>
    <property type="match status" value="1"/>
</dbReference>
<dbReference type="Pfam" id="PF14851">
    <property type="entry name" value="FAM176"/>
    <property type="match status" value="1"/>
</dbReference>
<dbReference type="GO" id="GO:0016020">
    <property type="term" value="C:membrane"/>
    <property type="evidence" value="ECO:0007669"/>
    <property type="project" value="UniProtKB-SubCell"/>
</dbReference>
<name>A0AAV3B7M8_PYXAD</name>
<feature type="domain" description="SUEL-type lectin" evidence="15">
    <location>
        <begin position="161"/>
        <end position="253"/>
    </location>
</feature>